<gene>
    <name evidence="2" type="ORF">CCAM_LOCUS44008</name>
</gene>
<evidence type="ECO:0000259" key="1">
    <source>
        <dbReference type="Pfam" id="PF23156"/>
    </source>
</evidence>
<proteinExistence type="predicted"/>
<dbReference type="InterPro" id="IPR055482">
    <property type="entry name" value="DUF7054"/>
</dbReference>
<dbReference type="OrthoDB" id="651546at2759"/>
<dbReference type="Proteomes" id="UP000595140">
    <property type="component" value="Unassembled WGS sequence"/>
</dbReference>
<sequence length="121" mass="13580">MTSPLTARGGIVDAPAANRGGIRGLQKLTKLLLNVNVQNGLGPIRVVLSPENTVGDLIKEAVELYAKEKRRPLLPSPNPACYELHYSQFNLQRLREEEKLMNLESRNFFLCPKLNDGVQRR</sequence>
<feature type="domain" description="DUF7054" evidence="1">
    <location>
        <begin position="27"/>
        <end position="111"/>
    </location>
</feature>
<protein>
    <recommendedName>
        <fullName evidence="1">DUF7054 domain-containing protein</fullName>
    </recommendedName>
</protein>
<reference evidence="2 3" key="1">
    <citation type="submission" date="2018-04" db="EMBL/GenBank/DDBJ databases">
        <authorList>
            <person name="Vogel A."/>
        </authorList>
    </citation>
    <scope>NUCLEOTIDE SEQUENCE [LARGE SCALE GENOMIC DNA]</scope>
</reference>
<dbReference type="PANTHER" id="PTHR33270">
    <property type="entry name" value="BNAC05G50380D PROTEIN"/>
    <property type="match status" value="1"/>
</dbReference>
<evidence type="ECO:0000313" key="3">
    <source>
        <dbReference type="Proteomes" id="UP000595140"/>
    </source>
</evidence>
<organism evidence="2 3">
    <name type="scientific">Cuscuta campestris</name>
    <dbReference type="NCBI Taxonomy" id="132261"/>
    <lineage>
        <taxon>Eukaryota</taxon>
        <taxon>Viridiplantae</taxon>
        <taxon>Streptophyta</taxon>
        <taxon>Embryophyta</taxon>
        <taxon>Tracheophyta</taxon>
        <taxon>Spermatophyta</taxon>
        <taxon>Magnoliopsida</taxon>
        <taxon>eudicotyledons</taxon>
        <taxon>Gunneridae</taxon>
        <taxon>Pentapetalae</taxon>
        <taxon>asterids</taxon>
        <taxon>lamiids</taxon>
        <taxon>Solanales</taxon>
        <taxon>Convolvulaceae</taxon>
        <taxon>Cuscuteae</taxon>
        <taxon>Cuscuta</taxon>
        <taxon>Cuscuta subgen. Grammica</taxon>
        <taxon>Cuscuta sect. Cleistogrammica</taxon>
    </lineage>
</organism>
<dbReference type="PANTHER" id="PTHR33270:SF24">
    <property type="entry name" value="EXPRESSED PROTEIN"/>
    <property type="match status" value="1"/>
</dbReference>
<keyword evidence="3" id="KW-1185">Reference proteome</keyword>
<dbReference type="AlphaFoldDB" id="A0A484NML6"/>
<dbReference type="Pfam" id="PF23156">
    <property type="entry name" value="DUF7054"/>
    <property type="match status" value="1"/>
</dbReference>
<evidence type="ECO:0000313" key="2">
    <source>
        <dbReference type="EMBL" id="VFR02233.1"/>
    </source>
</evidence>
<dbReference type="InterPro" id="IPR040358">
    <property type="entry name" value="At4g22758-like"/>
</dbReference>
<dbReference type="EMBL" id="OOIL02006793">
    <property type="protein sequence ID" value="VFR02233.1"/>
    <property type="molecule type" value="Genomic_DNA"/>
</dbReference>
<name>A0A484NML6_9ASTE</name>
<accession>A0A484NML6</accession>